<feature type="region of interest" description="Disordered" evidence="1">
    <location>
        <begin position="27"/>
        <end position="47"/>
    </location>
</feature>
<proteinExistence type="predicted"/>
<evidence type="ECO:0000313" key="2">
    <source>
        <dbReference type="EMBL" id="KPJ09350.1"/>
    </source>
</evidence>
<protein>
    <submittedName>
        <fullName evidence="2">Uncharacterized protein</fullName>
    </submittedName>
</protein>
<dbReference type="EMBL" id="KQ461108">
    <property type="protein sequence ID" value="KPJ09350.1"/>
    <property type="molecule type" value="Genomic_DNA"/>
</dbReference>
<evidence type="ECO:0000256" key="1">
    <source>
        <dbReference type="SAM" id="MobiDB-lite"/>
    </source>
</evidence>
<dbReference type="Proteomes" id="UP000053240">
    <property type="component" value="Unassembled WGS sequence"/>
</dbReference>
<organism evidence="2 3">
    <name type="scientific">Papilio machaon</name>
    <name type="common">Old World swallowtail butterfly</name>
    <dbReference type="NCBI Taxonomy" id="76193"/>
    <lineage>
        <taxon>Eukaryota</taxon>
        <taxon>Metazoa</taxon>
        <taxon>Ecdysozoa</taxon>
        <taxon>Arthropoda</taxon>
        <taxon>Hexapoda</taxon>
        <taxon>Insecta</taxon>
        <taxon>Pterygota</taxon>
        <taxon>Neoptera</taxon>
        <taxon>Endopterygota</taxon>
        <taxon>Lepidoptera</taxon>
        <taxon>Glossata</taxon>
        <taxon>Ditrysia</taxon>
        <taxon>Papilionoidea</taxon>
        <taxon>Papilionidae</taxon>
        <taxon>Papilioninae</taxon>
        <taxon>Papilio</taxon>
    </lineage>
</organism>
<sequence>MEEHMRNEAGNVSKMWRGGAWQAVVLSAHTMEHKAPTDRDRQQVANR</sequence>
<evidence type="ECO:0000313" key="3">
    <source>
        <dbReference type="Proteomes" id="UP000053240"/>
    </source>
</evidence>
<dbReference type="InParanoid" id="A0A194QWL3"/>
<dbReference type="AlphaFoldDB" id="A0A194QWL3"/>
<keyword evidence="3" id="KW-1185">Reference proteome</keyword>
<name>A0A194QWL3_PAPMA</name>
<gene>
    <name evidence="2" type="ORF">RR48_15491</name>
</gene>
<reference evidence="2 3" key="1">
    <citation type="journal article" date="2015" name="Nat. Commun.">
        <title>Outbred genome sequencing and CRISPR/Cas9 gene editing in butterflies.</title>
        <authorList>
            <person name="Li X."/>
            <person name="Fan D."/>
            <person name="Zhang W."/>
            <person name="Liu G."/>
            <person name="Zhang L."/>
            <person name="Zhao L."/>
            <person name="Fang X."/>
            <person name="Chen L."/>
            <person name="Dong Y."/>
            <person name="Chen Y."/>
            <person name="Ding Y."/>
            <person name="Zhao R."/>
            <person name="Feng M."/>
            <person name="Zhu Y."/>
            <person name="Feng Y."/>
            <person name="Jiang X."/>
            <person name="Zhu D."/>
            <person name="Xiang H."/>
            <person name="Feng X."/>
            <person name="Li S."/>
            <person name="Wang J."/>
            <person name="Zhang G."/>
            <person name="Kronforst M.R."/>
            <person name="Wang W."/>
        </authorList>
    </citation>
    <scope>NUCLEOTIDE SEQUENCE [LARGE SCALE GENOMIC DNA]</scope>
    <source>
        <strain evidence="2">Ya'a_city_454_Pm</strain>
        <tissue evidence="2">Whole body</tissue>
    </source>
</reference>
<accession>A0A194QWL3</accession>
<feature type="compositionally biased region" description="Basic and acidic residues" evidence="1">
    <location>
        <begin position="30"/>
        <end position="47"/>
    </location>
</feature>